<dbReference type="Gene3D" id="3.40.630.30">
    <property type="match status" value="2"/>
</dbReference>
<evidence type="ECO:0000256" key="1">
    <source>
        <dbReference type="ARBA" id="ARBA00009943"/>
    </source>
</evidence>
<sequence length="366" mass="42371">MNSIENWNETIAHLPGASILQTQEWAQIKSAYGWEPIPRVWKSPQGELLAAAMILRRRFQLRGIALPVSLLYVPRGPLLNWSDKALAVRVIADLEGLAKTQKALFIKIDPEVVLGWGVPGREEARENPDGQWVQSQLNLRGWQYAVEQIQFRNTAILDLSGDEEGWLTRMKPKTRYNLRLAERKGVKIRQASEHDLGLLYRMYAETSVRDGFIIRPESYYRQVWSTFMQKGMAYPLIAEVEGEAVAGLVLFVFAGRAWYLYGMSRDVHREKMPNYLLQWEAMRLARQLGAREYDLWGAPEVFDESDSMWGVFRFKEGLGAQVVRTLGAWDYPVAPLGYRLFTRVIPRLLDVMRWRARRKLRREVSV</sequence>
<keyword evidence="2" id="KW-0808">Transferase</keyword>
<evidence type="ECO:0000256" key="3">
    <source>
        <dbReference type="ARBA" id="ARBA00022960"/>
    </source>
</evidence>
<dbReference type="STRING" id="926569.ANT_22600"/>
<dbReference type="GO" id="GO:0009252">
    <property type="term" value="P:peptidoglycan biosynthetic process"/>
    <property type="evidence" value="ECO:0007669"/>
    <property type="project" value="UniProtKB-KW"/>
</dbReference>
<keyword evidence="5" id="KW-0012">Acyltransferase</keyword>
<dbReference type="InterPro" id="IPR003447">
    <property type="entry name" value="FEMABX"/>
</dbReference>
<dbReference type="Proteomes" id="UP000008922">
    <property type="component" value="Chromosome"/>
</dbReference>
<dbReference type="PANTHER" id="PTHR36174">
    <property type="entry name" value="LIPID II:GLYCINE GLYCYLTRANSFERASE"/>
    <property type="match status" value="1"/>
</dbReference>
<dbReference type="GO" id="GO:0008360">
    <property type="term" value="P:regulation of cell shape"/>
    <property type="evidence" value="ECO:0007669"/>
    <property type="project" value="UniProtKB-KW"/>
</dbReference>
<feature type="domain" description="N-acetyltransferase" evidence="7">
    <location>
        <begin position="186"/>
        <end position="343"/>
    </location>
</feature>
<dbReference type="AlphaFoldDB" id="E8MY55"/>
<dbReference type="SUPFAM" id="SSF55729">
    <property type="entry name" value="Acyl-CoA N-acyltransferases (Nat)"/>
    <property type="match status" value="2"/>
</dbReference>
<dbReference type="GO" id="GO:0016755">
    <property type="term" value="F:aminoacyltransferase activity"/>
    <property type="evidence" value="ECO:0007669"/>
    <property type="project" value="InterPro"/>
</dbReference>
<dbReference type="OrthoDB" id="9785911at2"/>
<evidence type="ECO:0000256" key="2">
    <source>
        <dbReference type="ARBA" id="ARBA00022679"/>
    </source>
</evidence>
<proteinExistence type="inferred from homology"/>
<evidence type="ECO:0000313" key="9">
    <source>
        <dbReference type="Proteomes" id="UP000008922"/>
    </source>
</evidence>
<comment type="similarity">
    <text evidence="1">Belongs to the FemABX family.</text>
</comment>
<dbReference type="EMBL" id="AP012029">
    <property type="protein sequence ID" value="BAJ64286.1"/>
    <property type="molecule type" value="Genomic_DNA"/>
</dbReference>
<accession>E8MY55</accession>
<evidence type="ECO:0000256" key="4">
    <source>
        <dbReference type="ARBA" id="ARBA00022984"/>
    </source>
</evidence>
<dbReference type="InterPro" id="IPR016181">
    <property type="entry name" value="Acyl_CoA_acyltransferase"/>
</dbReference>
<dbReference type="KEGG" id="atm:ANT_22600"/>
<dbReference type="PROSITE" id="PS51191">
    <property type="entry name" value="FEMABX"/>
    <property type="match status" value="1"/>
</dbReference>
<dbReference type="InterPro" id="IPR050644">
    <property type="entry name" value="PG_Glycine_Bridge_Synth"/>
</dbReference>
<evidence type="ECO:0000259" key="7">
    <source>
        <dbReference type="PROSITE" id="PS51186"/>
    </source>
</evidence>
<dbReference type="PROSITE" id="PS51186">
    <property type="entry name" value="GNAT"/>
    <property type="match status" value="1"/>
</dbReference>
<dbReference type="GO" id="GO:0071555">
    <property type="term" value="P:cell wall organization"/>
    <property type="evidence" value="ECO:0007669"/>
    <property type="project" value="UniProtKB-KW"/>
</dbReference>
<dbReference type="PANTHER" id="PTHR36174:SF1">
    <property type="entry name" value="LIPID II:GLYCINE GLYCYLTRANSFERASE"/>
    <property type="match status" value="1"/>
</dbReference>
<keyword evidence="6" id="KW-0961">Cell wall biogenesis/degradation</keyword>
<protein>
    <submittedName>
        <fullName evidence="8">FemAB family protein</fullName>
    </submittedName>
</protein>
<dbReference type="InParanoid" id="E8MY55"/>
<evidence type="ECO:0000256" key="6">
    <source>
        <dbReference type="ARBA" id="ARBA00023316"/>
    </source>
</evidence>
<gene>
    <name evidence="8" type="ordered locus">ANT_22600</name>
</gene>
<dbReference type="eggNOG" id="COG2348">
    <property type="taxonomic scope" value="Bacteria"/>
</dbReference>
<evidence type="ECO:0000256" key="5">
    <source>
        <dbReference type="ARBA" id="ARBA00023315"/>
    </source>
</evidence>
<organism evidence="8 9">
    <name type="scientific">Anaerolinea thermophila (strain DSM 14523 / JCM 11388 / NBRC 100420 / UNI-1)</name>
    <dbReference type="NCBI Taxonomy" id="926569"/>
    <lineage>
        <taxon>Bacteria</taxon>
        <taxon>Bacillati</taxon>
        <taxon>Chloroflexota</taxon>
        <taxon>Anaerolineae</taxon>
        <taxon>Anaerolineales</taxon>
        <taxon>Anaerolineaceae</taxon>
        <taxon>Anaerolinea</taxon>
    </lineage>
</organism>
<keyword evidence="9" id="KW-1185">Reference proteome</keyword>
<dbReference type="Pfam" id="PF02388">
    <property type="entry name" value="FemAB"/>
    <property type="match status" value="2"/>
</dbReference>
<reference evidence="8 9" key="1">
    <citation type="submission" date="2010-12" db="EMBL/GenBank/DDBJ databases">
        <title>Whole genome sequence of Anaerolinea thermophila UNI-1.</title>
        <authorList>
            <person name="Narita-Yamada S."/>
            <person name="Kishi E."/>
            <person name="Watanabe Y."/>
            <person name="Takasaki K."/>
            <person name="Ankai A."/>
            <person name="Oguchi A."/>
            <person name="Fukui S."/>
            <person name="Takahashi M."/>
            <person name="Yashiro I."/>
            <person name="Hosoyama A."/>
            <person name="Sekiguchi Y."/>
            <person name="Hanada S."/>
            <person name="Fujita N."/>
        </authorList>
    </citation>
    <scope>NUCLEOTIDE SEQUENCE [LARGE SCALE GENOMIC DNA]</scope>
    <source>
        <strain evidence="9">DSM 14523 / JCM 11388 / NBRC 100420 / UNI-1</strain>
    </source>
</reference>
<evidence type="ECO:0000313" key="8">
    <source>
        <dbReference type="EMBL" id="BAJ64286.1"/>
    </source>
</evidence>
<dbReference type="GO" id="GO:0016747">
    <property type="term" value="F:acyltransferase activity, transferring groups other than amino-acyl groups"/>
    <property type="evidence" value="ECO:0007669"/>
    <property type="project" value="InterPro"/>
</dbReference>
<dbReference type="RefSeq" id="WP_013560654.1">
    <property type="nucleotide sequence ID" value="NC_014960.1"/>
</dbReference>
<keyword evidence="3" id="KW-0133">Cell shape</keyword>
<dbReference type="InterPro" id="IPR000182">
    <property type="entry name" value="GNAT_dom"/>
</dbReference>
<name>E8MY55_ANATU</name>
<dbReference type="HOGENOM" id="CLU_048411_0_1_0"/>
<keyword evidence="4" id="KW-0573">Peptidoglycan synthesis</keyword>